<organism evidence="1">
    <name type="scientific">marine metagenome</name>
    <dbReference type="NCBI Taxonomy" id="408172"/>
    <lineage>
        <taxon>unclassified sequences</taxon>
        <taxon>metagenomes</taxon>
        <taxon>ecological metagenomes</taxon>
    </lineage>
</organism>
<gene>
    <name evidence="1" type="ORF">METZ01_LOCUS124129</name>
</gene>
<dbReference type="EMBL" id="UINC01017253">
    <property type="protein sequence ID" value="SVA71275.1"/>
    <property type="molecule type" value="Genomic_DNA"/>
</dbReference>
<evidence type="ECO:0008006" key="2">
    <source>
        <dbReference type="Google" id="ProtNLM"/>
    </source>
</evidence>
<reference evidence="1" key="1">
    <citation type="submission" date="2018-05" db="EMBL/GenBank/DDBJ databases">
        <authorList>
            <person name="Lanie J.A."/>
            <person name="Ng W.-L."/>
            <person name="Kazmierczak K.M."/>
            <person name="Andrzejewski T.M."/>
            <person name="Davidsen T.M."/>
            <person name="Wayne K.J."/>
            <person name="Tettelin H."/>
            <person name="Glass J.I."/>
            <person name="Rusch D."/>
            <person name="Podicherti R."/>
            <person name="Tsui H.-C.T."/>
            <person name="Winkler M.E."/>
        </authorList>
    </citation>
    <scope>NUCLEOTIDE SEQUENCE</scope>
</reference>
<name>A0A381Y2V9_9ZZZZ</name>
<dbReference type="InterPro" id="IPR005335">
    <property type="entry name" value="Terminase_ssu"/>
</dbReference>
<dbReference type="AlphaFoldDB" id="A0A381Y2V9"/>
<evidence type="ECO:0000313" key="1">
    <source>
        <dbReference type="EMBL" id="SVA71275.1"/>
    </source>
</evidence>
<dbReference type="GO" id="GO:0051276">
    <property type="term" value="P:chromosome organization"/>
    <property type="evidence" value="ECO:0007669"/>
    <property type="project" value="InterPro"/>
</dbReference>
<dbReference type="InterPro" id="IPR038713">
    <property type="entry name" value="Terminase_Gp1_N_sf"/>
</dbReference>
<protein>
    <recommendedName>
        <fullName evidence="2">Terminase small subunit</fullName>
    </recommendedName>
</protein>
<dbReference type="Pfam" id="PF03592">
    <property type="entry name" value="Terminase_2"/>
    <property type="match status" value="1"/>
</dbReference>
<dbReference type="Gene3D" id="1.10.10.1400">
    <property type="entry name" value="Terminase, small subunit, N-terminal DNA-binding domain, HTH motif"/>
    <property type="match status" value="1"/>
</dbReference>
<sequence>MKNRSLTTKQKELVDTIVTTGCSITEASQKVGYAKGESGRVVASKTLRLPHVQRYMMERIANTIGLGAISASRKMVELSNGARSEYVQLEASKDILDRAGIRMPDRVQHEIAGEVKINIDLS</sequence>
<accession>A0A381Y2V9</accession>
<proteinExistence type="predicted"/>